<organism evidence="2 3">
    <name type="scientific">Prorocentrum cordatum</name>
    <dbReference type="NCBI Taxonomy" id="2364126"/>
    <lineage>
        <taxon>Eukaryota</taxon>
        <taxon>Sar</taxon>
        <taxon>Alveolata</taxon>
        <taxon>Dinophyceae</taxon>
        <taxon>Prorocentrales</taxon>
        <taxon>Prorocentraceae</taxon>
        <taxon>Prorocentrum</taxon>
    </lineage>
</organism>
<evidence type="ECO:0000256" key="1">
    <source>
        <dbReference type="SAM" id="MobiDB-lite"/>
    </source>
</evidence>
<evidence type="ECO:0000313" key="2">
    <source>
        <dbReference type="EMBL" id="CAK0828223.1"/>
    </source>
</evidence>
<name>A0ABN9SAQ9_9DINO</name>
<gene>
    <name evidence="2" type="ORF">PCOR1329_LOCUS27504</name>
</gene>
<sequence length="119" mass="12396">MGTHTNTKAAPSGAAAGCPPRPTAPGLRSAGRTTGGLGARCSRDRRSCSSPARSCTYQSASSLHVVVVFDVAVVSVVVGHPKDGQPPPQTQQWSDTVPCPQSIRAYVMHQLSPLLSRFA</sequence>
<comment type="caution">
    <text evidence="2">The sequence shown here is derived from an EMBL/GenBank/DDBJ whole genome shotgun (WGS) entry which is preliminary data.</text>
</comment>
<protein>
    <submittedName>
        <fullName evidence="2">Uncharacterized protein</fullName>
    </submittedName>
</protein>
<dbReference type="EMBL" id="CAUYUJ010009990">
    <property type="protein sequence ID" value="CAK0828223.1"/>
    <property type="molecule type" value="Genomic_DNA"/>
</dbReference>
<feature type="region of interest" description="Disordered" evidence="1">
    <location>
        <begin position="1"/>
        <end position="54"/>
    </location>
</feature>
<dbReference type="Proteomes" id="UP001189429">
    <property type="component" value="Unassembled WGS sequence"/>
</dbReference>
<proteinExistence type="predicted"/>
<accession>A0ABN9SAQ9</accession>
<reference evidence="2" key="1">
    <citation type="submission" date="2023-10" db="EMBL/GenBank/DDBJ databases">
        <authorList>
            <person name="Chen Y."/>
            <person name="Shah S."/>
            <person name="Dougan E. K."/>
            <person name="Thang M."/>
            <person name="Chan C."/>
        </authorList>
    </citation>
    <scope>NUCLEOTIDE SEQUENCE [LARGE SCALE GENOMIC DNA]</scope>
</reference>
<keyword evidence="3" id="KW-1185">Reference proteome</keyword>
<feature type="compositionally biased region" description="Low complexity" evidence="1">
    <location>
        <begin position="9"/>
        <end position="18"/>
    </location>
</feature>
<evidence type="ECO:0000313" key="3">
    <source>
        <dbReference type="Proteomes" id="UP001189429"/>
    </source>
</evidence>